<protein>
    <submittedName>
        <fullName evidence="2">Uncharacterized protein</fullName>
    </submittedName>
</protein>
<evidence type="ECO:0000313" key="1">
    <source>
        <dbReference type="Proteomes" id="UP000887580"/>
    </source>
</evidence>
<evidence type="ECO:0000313" key="2">
    <source>
        <dbReference type="WBParaSite" id="PS1159_v2.g21865.t1"/>
    </source>
</evidence>
<organism evidence="1 2">
    <name type="scientific">Panagrolaimus sp. PS1159</name>
    <dbReference type="NCBI Taxonomy" id="55785"/>
    <lineage>
        <taxon>Eukaryota</taxon>
        <taxon>Metazoa</taxon>
        <taxon>Ecdysozoa</taxon>
        <taxon>Nematoda</taxon>
        <taxon>Chromadorea</taxon>
        <taxon>Rhabditida</taxon>
        <taxon>Tylenchina</taxon>
        <taxon>Panagrolaimomorpha</taxon>
        <taxon>Panagrolaimoidea</taxon>
        <taxon>Panagrolaimidae</taxon>
        <taxon>Panagrolaimus</taxon>
    </lineage>
</organism>
<reference evidence="2" key="1">
    <citation type="submission" date="2022-11" db="UniProtKB">
        <authorList>
            <consortium name="WormBaseParasite"/>
        </authorList>
    </citation>
    <scope>IDENTIFICATION</scope>
</reference>
<sequence length="307" mass="35068">MNSLTSSIAFSAIVPTFYGKRAWPGCPSKKQDWGYPESMIHYIAKNPSSAKVYQKMIQSCKYFFEKNPVLVVSKLAACCDNVNSLICSNTFDECMKNNGECCVKINVAKVSSEIWIADQLAVFLGAENFTSVLCSKLYRCEINRLLIGDKVIIFDDLQLLTSSAKAVTLWFNKITFNNGKPVMLDNILECFSNVEEFDFYFENNDVSMVNVSTMKTIMKLKNLGKIEYFRLGNLPEPLSIEDISAFFKKYEHVKTAFHFNENITDDFKNQLDGLIDEIIESEIPNRLIEYDGQDEGKLKIMESRFVF</sequence>
<proteinExistence type="predicted"/>
<dbReference type="Proteomes" id="UP000887580">
    <property type="component" value="Unplaced"/>
</dbReference>
<name>A0AC35FZA2_9BILA</name>
<accession>A0AC35FZA2</accession>
<dbReference type="WBParaSite" id="PS1159_v2.g21865.t1">
    <property type="protein sequence ID" value="PS1159_v2.g21865.t1"/>
    <property type="gene ID" value="PS1159_v2.g21865"/>
</dbReference>